<sequence length="192" mass="22477">MSKTQPIRKTNQLTKFKEYYLTEKPNLRNYAMIILGLNTALRIGDILNITWDMVYDFKNKKYRSHLYLTEQKTGKDAIIALNKPVKTTLEMLRRAQTPQQDAYLFASQKNKSFHISRCQAYRIIKKAAAYACLPEHVSCHSLRKTFGYHAWKNGTPPALLMDIFNHSSYQITKQYLCIEQDDKDDVFCRIVL</sequence>
<keyword evidence="2" id="KW-1185">Reference proteome</keyword>
<dbReference type="EMBL" id="SRYA01000018">
    <property type="protein sequence ID" value="TGY96254.1"/>
    <property type="molecule type" value="Genomic_DNA"/>
</dbReference>
<organism evidence="1 2">
    <name type="scientific">Petralouisia muris</name>
    <dbReference type="NCBI Taxonomy" id="3032872"/>
    <lineage>
        <taxon>Bacteria</taxon>
        <taxon>Bacillati</taxon>
        <taxon>Bacillota</taxon>
        <taxon>Clostridia</taxon>
        <taxon>Lachnospirales</taxon>
        <taxon>Lachnospiraceae</taxon>
        <taxon>Petralouisia</taxon>
    </lineage>
</organism>
<proteinExistence type="predicted"/>
<comment type="caution">
    <text evidence="1">The sequence shown here is derived from an EMBL/GenBank/DDBJ whole genome shotgun (WGS) entry which is preliminary data.</text>
</comment>
<protein>
    <submittedName>
        <fullName evidence="1">Integrase</fullName>
    </submittedName>
</protein>
<gene>
    <name evidence="1" type="ORF">E5329_10415</name>
</gene>
<dbReference type="Proteomes" id="UP000304953">
    <property type="component" value="Unassembled WGS sequence"/>
</dbReference>
<evidence type="ECO:0000313" key="1">
    <source>
        <dbReference type="EMBL" id="TGY96254.1"/>
    </source>
</evidence>
<accession>A0AC61RWF7</accession>
<evidence type="ECO:0000313" key="2">
    <source>
        <dbReference type="Proteomes" id="UP000304953"/>
    </source>
</evidence>
<name>A0AC61RWF7_9FIRM</name>
<reference evidence="1" key="1">
    <citation type="submission" date="2019-04" db="EMBL/GenBank/DDBJ databases">
        <title>Microbes associate with the intestines of laboratory mice.</title>
        <authorList>
            <person name="Navarre W."/>
            <person name="Wong E."/>
            <person name="Huang K."/>
            <person name="Tropini C."/>
            <person name="Ng K."/>
            <person name="Yu B."/>
        </authorList>
    </citation>
    <scope>NUCLEOTIDE SEQUENCE</scope>
    <source>
        <strain evidence="1">NM01_1-7b</strain>
    </source>
</reference>